<feature type="domain" description="SUF system FeS cluster assembly SufBD N-terminal" evidence="3">
    <location>
        <begin position="19"/>
        <end position="176"/>
    </location>
</feature>
<keyword evidence="7" id="KW-1185">Reference proteome</keyword>
<dbReference type="InterPro" id="IPR045595">
    <property type="entry name" value="SufBD_N"/>
</dbReference>
<dbReference type="Pfam" id="PF19295">
    <property type="entry name" value="SufBD_N"/>
    <property type="match status" value="1"/>
</dbReference>
<dbReference type="GO" id="GO:0016226">
    <property type="term" value="P:iron-sulfur cluster assembly"/>
    <property type="evidence" value="ECO:0007669"/>
    <property type="project" value="InterPro"/>
</dbReference>
<dbReference type="InterPro" id="IPR000825">
    <property type="entry name" value="SUF_FeS_clus_asmbl_SufBD_core"/>
</dbReference>
<gene>
    <name evidence="4" type="ORF">J2Z56_002226</name>
    <name evidence="5" type="ORF">J2Z57_000584</name>
</gene>
<sequence length="446" mass="50747">MQYTNNTRQMDLKEKLVSSFMAFENRIDVDAPVHEIRNEAIKIFETNGFPTKKDEAWKYTSLNSVLKKDYSVFPKHENALEFSEVKSYMLHEMDTYKIIFIDGKYSSHLSQTTHDGFDVCLMSSALNNPKYRLVIENYFNKIAEKDGLTSLNTAFATEGAYIHIKKNKLVNKPIQILHFSTGSEEAVMLQPRNLIVVDENSHVQIIERHQSLTDNPVLTNSVTEIFANKRAIVDYYKLQNDNKHASLIDNTFANQKQESHVSVHTFSFGGKLVRNNLHFYQNGERIDSTLNGITIIGDKQHVDHNTLVHHIEPNCESHQDYKGIFADNSTGVFNGRVVVNKEAQKTNAFQSNNNILLSDKATINSKPQLEIFADDVKCSHGCTIGQLDESAMFYMRSRGIPEKEAKALLMYAFSNNVLESVKIPEIKTRITKIIAEKLGVNLGFDL</sequence>
<dbReference type="EMBL" id="JAUSUU010000001">
    <property type="protein sequence ID" value="MDQ0334162.1"/>
    <property type="molecule type" value="Genomic_DNA"/>
</dbReference>
<name>A0A9X0YLS1_9FLAO</name>
<evidence type="ECO:0000259" key="3">
    <source>
        <dbReference type="Pfam" id="PF19295"/>
    </source>
</evidence>
<proteinExistence type="inferred from homology"/>
<evidence type="ECO:0000313" key="4">
    <source>
        <dbReference type="EMBL" id="MBP1840298.1"/>
    </source>
</evidence>
<reference evidence="4" key="1">
    <citation type="submission" date="2021-03" db="EMBL/GenBank/DDBJ databases">
        <title>Genomic Encyclopedia of Type Strains, Phase IV (KMG-IV): sequencing the most valuable type-strain genomes for metagenomic binning, comparative biology and taxonomic classification.</title>
        <authorList>
            <person name="Goeker M."/>
        </authorList>
    </citation>
    <scope>NUCLEOTIDE SEQUENCE</scope>
    <source>
        <strain evidence="4">DSM 15523</strain>
        <strain evidence="5 7">DSM 16476</strain>
    </source>
</reference>
<protein>
    <submittedName>
        <fullName evidence="4">Fe-S cluster assembly protein SufD</fullName>
    </submittedName>
</protein>
<dbReference type="Pfam" id="PF01458">
    <property type="entry name" value="SUFBD_core"/>
    <property type="match status" value="1"/>
</dbReference>
<dbReference type="Proteomes" id="UP001138672">
    <property type="component" value="Unassembled WGS sequence"/>
</dbReference>
<dbReference type="SUPFAM" id="SSF101960">
    <property type="entry name" value="Stabilizer of iron transporter SufD"/>
    <property type="match status" value="1"/>
</dbReference>
<dbReference type="AlphaFoldDB" id="A0A9X0YLS1"/>
<comment type="caution">
    <text evidence="4">The sequence shown here is derived from an EMBL/GenBank/DDBJ whole genome shotgun (WGS) entry which is preliminary data.</text>
</comment>
<evidence type="ECO:0000313" key="5">
    <source>
        <dbReference type="EMBL" id="MDQ0334162.1"/>
    </source>
</evidence>
<feature type="domain" description="SUF system FeS cluster assembly SufBD core" evidence="2">
    <location>
        <begin position="184"/>
        <end position="413"/>
    </location>
</feature>
<dbReference type="InterPro" id="IPR037284">
    <property type="entry name" value="SUF_FeS_clus_asmbl_SufBD_sf"/>
</dbReference>
<dbReference type="InterPro" id="IPR011542">
    <property type="entry name" value="SUF_FeS_clus_asmbl_SufD"/>
</dbReference>
<evidence type="ECO:0000313" key="6">
    <source>
        <dbReference type="Proteomes" id="UP001138672"/>
    </source>
</evidence>
<dbReference type="NCBIfam" id="TIGR01981">
    <property type="entry name" value="sufD"/>
    <property type="match status" value="1"/>
</dbReference>
<evidence type="ECO:0000256" key="1">
    <source>
        <dbReference type="ARBA" id="ARBA00043967"/>
    </source>
</evidence>
<dbReference type="Proteomes" id="UP001231587">
    <property type="component" value="Unassembled WGS sequence"/>
</dbReference>
<comment type="similarity">
    <text evidence="1">Belongs to the iron-sulfur cluster assembly SufBD family.</text>
</comment>
<evidence type="ECO:0000259" key="2">
    <source>
        <dbReference type="Pfam" id="PF01458"/>
    </source>
</evidence>
<accession>A0A9X0YLS1</accession>
<dbReference type="PANTHER" id="PTHR43575">
    <property type="entry name" value="PROTEIN ABCI7, CHLOROPLASTIC"/>
    <property type="match status" value="1"/>
</dbReference>
<organism evidence="4 6">
    <name type="scientific">Formosa algae</name>
    <dbReference type="NCBI Taxonomy" id="225843"/>
    <lineage>
        <taxon>Bacteria</taxon>
        <taxon>Pseudomonadati</taxon>
        <taxon>Bacteroidota</taxon>
        <taxon>Flavobacteriia</taxon>
        <taxon>Flavobacteriales</taxon>
        <taxon>Flavobacteriaceae</taxon>
        <taxon>Formosa</taxon>
    </lineage>
</organism>
<dbReference type="EMBL" id="JAGGJQ010000006">
    <property type="protein sequence ID" value="MBP1840298.1"/>
    <property type="molecule type" value="Genomic_DNA"/>
</dbReference>
<evidence type="ECO:0000313" key="7">
    <source>
        <dbReference type="Proteomes" id="UP001231587"/>
    </source>
</evidence>
<dbReference type="InterPro" id="IPR055346">
    <property type="entry name" value="Fe-S_cluster_assembly_SufBD"/>
</dbReference>
<dbReference type="PANTHER" id="PTHR43575:SF1">
    <property type="entry name" value="PROTEIN ABCI7, CHLOROPLASTIC"/>
    <property type="match status" value="1"/>
</dbReference>